<dbReference type="InterPro" id="IPR009068">
    <property type="entry name" value="uS15_NS1_RNA-bd_sf"/>
</dbReference>
<dbReference type="AlphaFoldDB" id="A0A084AFK1"/>
<evidence type="ECO:0000313" key="5">
    <source>
        <dbReference type="EMBL" id="KEY64080.1"/>
    </source>
</evidence>
<dbReference type="OrthoDB" id="441444at2759"/>
<feature type="compositionally biased region" description="Basic and acidic residues" evidence="4">
    <location>
        <begin position="49"/>
        <end position="69"/>
    </location>
</feature>
<feature type="region of interest" description="Disordered" evidence="4">
    <location>
        <begin position="198"/>
        <end position="227"/>
    </location>
</feature>
<dbReference type="EMBL" id="KL648754">
    <property type="protein sequence ID" value="KEY64080.1"/>
    <property type="molecule type" value="Genomic_DNA"/>
</dbReference>
<name>A0A084AFK1_STACB</name>
<keyword evidence="6" id="KW-1185">Reference proteome</keyword>
<dbReference type="GO" id="GO:0006412">
    <property type="term" value="P:translation"/>
    <property type="evidence" value="ECO:0007669"/>
    <property type="project" value="InterPro"/>
</dbReference>
<dbReference type="Pfam" id="PF00312">
    <property type="entry name" value="Ribosomal_S15"/>
    <property type="match status" value="1"/>
</dbReference>
<dbReference type="SUPFAM" id="SSF47060">
    <property type="entry name" value="S15/NS1 RNA-binding domain"/>
    <property type="match status" value="1"/>
</dbReference>
<dbReference type="Proteomes" id="UP000028045">
    <property type="component" value="Unassembled WGS sequence"/>
</dbReference>
<dbReference type="PANTHER" id="PTHR23321:SF26">
    <property type="entry name" value="SMALL RIBOSOMAL SUBUNIT PROTEIN US15M"/>
    <property type="match status" value="1"/>
</dbReference>
<dbReference type="HOGENOM" id="CLU_078264_0_0_1"/>
<protein>
    <recommendedName>
        <fullName evidence="7">Ribosomal protein S15</fullName>
    </recommendedName>
</protein>
<evidence type="ECO:0000313" key="6">
    <source>
        <dbReference type="Proteomes" id="UP000028045"/>
    </source>
</evidence>
<evidence type="ECO:0008006" key="7">
    <source>
        <dbReference type="Google" id="ProtNLM"/>
    </source>
</evidence>
<comment type="similarity">
    <text evidence="1">Belongs to the universal ribosomal protein uS15 family.</text>
</comment>
<dbReference type="GO" id="GO:0003735">
    <property type="term" value="F:structural constituent of ribosome"/>
    <property type="evidence" value="ECO:0007669"/>
    <property type="project" value="InterPro"/>
</dbReference>
<dbReference type="Gene3D" id="1.10.287.10">
    <property type="entry name" value="S15/NS1, RNA-binding"/>
    <property type="match status" value="1"/>
</dbReference>
<evidence type="ECO:0000256" key="1">
    <source>
        <dbReference type="ARBA" id="ARBA00008434"/>
    </source>
</evidence>
<evidence type="ECO:0000256" key="2">
    <source>
        <dbReference type="ARBA" id="ARBA00022980"/>
    </source>
</evidence>
<reference evidence="5 6" key="1">
    <citation type="journal article" date="2014" name="BMC Genomics">
        <title>Comparative genome sequencing reveals chemotype-specific gene clusters in the toxigenic black mold Stachybotrys.</title>
        <authorList>
            <person name="Semeiks J."/>
            <person name="Borek D."/>
            <person name="Otwinowski Z."/>
            <person name="Grishin N.V."/>
        </authorList>
    </citation>
    <scope>NUCLEOTIDE SEQUENCE [LARGE SCALE GENOMIC DNA]</scope>
    <source>
        <strain evidence="6">CBS 109288 / IBT 7711</strain>
    </source>
</reference>
<keyword evidence="3" id="KW-0687">Ribonucleoprotein</keyword>
<evidence type="ECO:0000256" key="4">
    <source>
        <dbReference type="SAM" id="MobiDB-lite"/>
    </source>
</evidence>
<gene>
    <name evidence="5" type="ORF">S7711_07442</name>
</gene>
<sequence length="305" mass="34245">MPVSRASTAKSAAPGFIPIIQSANLSHTPIHLAKERRVHRDPYKIAQAEQRKNANLKRREELESEREAEMGDPIWGKGSAFTDSLRAVGQPGAPAPQVGAKAAHKGGPGLQTLRNHFVTDAELEEAVEHAFTLTKPLVSMVESQIDSSAEAEKAEQHKQNHLKAVEALRRITALENSSARDRYHVSVRRIIDELGRHNTDNLLKPRPQSITPNKEPKAPRAGPDTGSSEVQIGILTTKIQTLAHALTMNRGYKDKHNKRNLRLLLHRRQRLLKYMERKERGSERWTNMLETLGLTPATWKRQIDL</sequence>
<dbReference type="InterPro" id="IPR000589">
    <property type="entry name" value="Ribosomal_uS15"/>
</dbReference>
<evidence type="ECO:0000256" key="3">
    <source>
        <dbReference type="ARBA" id="ARBA00023274"/>
    </source>
</evidence>
<dbReference type="GO" id="GO:1990904">
    <property type="term" value="C:ribonucleoprotein complex"/>
    <property type="evidence" value="ECO:0007669"/>
    <property type="project" value="UniProtKB-KW"/>
</dbReference>
<proteinExistence type="inferred from homology"/>
<accession>A0A084AFK1</accession>
<dbReference type="GO" id="GO:0005840">
    <property type="term" value="C:ribosome"/>
    <property type="evidence" value="ECO:0007669"/>
    <property type="project" value="UniProtKB-KW"/>
</dbReference>
<dbReference type="SMART" id="SM01387">
    <property type="entry name" value="Ribosomal_S15"/>
    <property type="match status" value="1"/>
</dbReference>
<keyword evidence="2" id="KW-0689">Ribosomal protein</keyword>
<feature type="region of interest" description="Disordered" evidence="4">
    <location>
        <begin position="49"/>
        <end position="76"/>
    </location>
</feature>
<dbReference type="PANTHER" id="PTHR23321">
    <property type="entry name" value="RIBOSOMAL PROTEIN S15, BACTERIAL AND ORGANELLAR"/>
    <property type="match status" value="1"/>
</dbReference>
<dbReference type="InterPro" id="IPR005290">
    <property type="entry name" value="Ribosomal_uS15_bac-type"/>
</dbReference>
<organism evidence="5 6">
    <name type="scientific">Stachybotrys chartarum (strain CBS 109288 / IBT 7711)</name>
    <name type="common">Toxic black mold</name>
    <name type="synonym">Stilbospora chartarum</name>
    <dbReference type="NCBI Taxonomy" id="1280523"/>
    <lineage>
        <taxon>Eukaryota</taxon>
        <taxon>Fungi</taxon>
        <taxon>Dikarya</taxon>
        <taxon>Ascomycota</taxon>
        <taxon>Pezizomycotina</taxon>
        <taxon>Sordariomycetes</taxon>
        <taxon>Hypocreomycetidae</taxon>
        <taxon>Hypocreales</taxon>
        <taxon>Stachybotryaceae</taxon>
        <taxon>Stachybotrys</taxon>
    </lineage>
</organism>
<dbReference type="GO" id="GO:0005737">
    <property type="term" value="C:cytoplasm"/>
    <property type="evidence" value="ECO:0007669"/>
    <property type="project" value="UniProtKB-ARBA"/>
</dbReference>